<evidence type="ECO:0000313" key="5">
    <source>
        <dbReference type="Proteomes" id="UP000182235"/>
    </source>
</evidence>
<evidence type="ECO:0000256" key="3">
    <source>
        <dbReference type="SAM" id="MobiDB-lite"/>
    </source>
</evidence>
<dbReference type="Proteomes" id="UP000182235">
    <property type="component" value="Unassembled WGS sequence"/>
</dbReference>
<dbReference type="SUPFAM" id="SSF47874">
    <property type="entry name" value="Annexin"/>
    <property type="match status" value="1"/>
</dbReference>
<feature type="compositionally biased region" description="Pro residues" evidence="3">
    <location>
        <begin position="326"/>
        <end position="339"/>
    </location>
</feature>
<feature type="compositionally biased region" description="Basic and acidic residues" evidence="3">
    <location>
        <begin position="1"/>
        <end position="11"/>
    </location>
</feature>
<comment type="caution">
    <text evidence="4">The sequence shown here is derived from an EMBL/GenBank/DDBJ whole genome shotgun (WGS) entry which is preliminary data.</text>
</comment>
<feature type="compositionally biased region" description="Pro residues" evidence="3">
    <location>
        <begin position="302"/>
        <end position="313"/>
    </location>
</feature>
<dbReference type="GO" id="GO:0005886">
    <property type="term" value="C:plasma membrane"/>
    <property type="evidence" value="ECO:0007669"/>
    <property type="project" value="TreeGrafter"/>
</dbReference>
<feature type="region of interest" description="Disordered" evidence="3">
    <location>
        <begin position="180"/>
        <end position="261"/>
    </location>
</feature>
<dbReference type="OrthoDB" id="2134400at2759"/>
<feature type="region of interest" description="Disordered" evidence="3">
    <location>
        <begin position="1"/>
        <end position="153"/>
    </location>
</feature>
<dbReference type="EMBL" id="LGRN01000064">
    <property type="protein sequence ID" value="OJD17516.1"/>
    <property type="molecule type" value="Genomic_DNA"/>
</dbReference>
<dbReference type="GO" id="GO:0005509">
    <property type="term" value="F:calcium ion binding"/>
    <property type="evidence" value="ECO:0007669"/>
    <property type="project" value="InterPro"/>
</dbReference>
<feature type="region of interest" description="Disordered" evidence="3">
    <location>
        <begin position="382"/>
        <end position="438"/>
    </location>
</feature>
<keyword evidence="2" id="KW-0041">Annexin</keyword>
<dbReference type="PANTHER" id="PTHR10502">
    <property type="entry name" value="ANNEXIN"/>
    <property type="match status" value="1"/>
</dbReference>
<reference evidence="4 5" key="1">
    <citation type="submission" date="2015-07" db="EMBL/GenBank/DDBJ databases">
        <title>Emmonsia species relationships and genome sequence.</title>
        <authorList>
            <consortium name="The Broad Institute Genomics Platform"/>
            <person name="Cuomo C.A."/>
            <person name="Munoz J.F."/>
            <person name="Imamovic A."/>
            <person name="Priest M.E."/>
            <person name="Young S."/>
            <person name="Clay O.K."/>
            <person name="McEwen J.G."/>
        </authorList>
    </citation>
    <scope>NUCLEOTIDE SEQUENCE [LARGE SCALE GENOMIC DNA]</scope>
    <source>
        <strain evidence="4 5">UAMH 9510</strain>
    </source>
</reference>
<name>A0A1J9QNR8_9EURO</name>
<feature type="compositionally biased region" description="Basic and acidic residues" evidence="3">
    <location>
        <begin position="66"/>
        <end position="84"/>
    </location>
</feature>
<sequence length="865" mass="97794">MASLRVHDSRSRTRSKSPSGRIREHSRTRETRAPSPPKEKSRRKYYQPDSEEETLYASSRSRSSRKYHDYHAEDDKYRRSEKAKQQYQPQPQPQPPGYYISDEEEVVRKHTGVTGAPKSDKDRYDSDRDRRYPSRTHSSKAASKYELYSDDSLTDSEDDALAYGEVPYAPSAPSYERLREKYALSSTKQHDSDLAGGSSKYSRALAKLRGEESPRYSSRHDYDEREHPSYAKPETYRYSQPPQLHQSQPIDPRTGKYGNSKNRYPIDWAEVPECERPGFVPPPELNNPATYAMPDPSLIPQAPIPPSQYPPVPQAGYNPQQFANMPMPPSTGTAPPPTTDPAAAQDHQRVYSTGGGRAPQQYYAQPAPFQYAQPDTNIKYISKSTKPYTQSSKNQFTQPYAQATDPTYVEVKPKKLAGRPQSISIPSSTNGHMAVPGSFPDTGRPPASPLLEAYKGTYQSISPMPWPTSVPSYMDEGLSDIEPLDGGVISASELDRTRKIRSKKDDSSRATGKSSKLDADIKLIAPTNTQKKVSFYDPKPDAKELKAALHHSHVDPKPLIDILPYLSSDDLLALRAEYKNFVKLGGKGINIAKHIKVQVPGNLGKVCYATALGRWESEAHWANFWYRSNSLRRELLIESLIGRTNTEIREIKKCFRDKRYGDDLEKCMKAELKADKFRAAILLALEERRQSNSAALDKSLVRDDMRDLHHALVSREGGETAMIQIIIVRGDTHLREVLHLYEDTYHKNFAKEMITKSQNLVGETLVHVLNGALNRPMRDALLLHQAIAESGTGRERAELLISRLVRMHWEPNHLERVKSEYKRRYKQSVEDAIDQEVINGVQKDWAEFCVGLVKSSRVHIANGTA</sequence>
<dbReference type="GO" id="GO:0005737">
    <property type="term" value="C:cytoplasm"/>
    <property type="evidence" value="ECO:0007669"/>
    <property type="project" value="TreeGrafter"/>
</dbReference>
<dbReference type="STRING" id="1447872.A0A1J9QNR8"/>
<dbReference type="GO" id="GO:0005634">
    <property type="term" value="C:nucleus"/>
    <property type="evidence" value="ECO:0007669"/>
    <property type="project" value="TreeGrafter"/>
</dbReference>
<dbReference type="InterPro" id="IPR018502">
    <property type="entry name" value="Annexin_repeat"/>
</dbReference>
<dbReference type="Gene3D" id="1.10.220.10">
    <property type="entry name" value="Annexin"/>
    <property type="match status" value="4"/>
</dbReference>
<protein>
    <recommendedName>
        <fullName evidence="6">Annexin</fullName>
    </recommendedName>
</protein>
<keyword evidence="1" id="KW-0677">Repeat</keyword>
<keyword evidence="5" id="KW-1185">Reference proteome</keyword>
<accession>A0A1J9QNR8</accession>
<dbReference type="AlphaFoldDB" id="A0A1J9QNR8"/>
<evidence type="ECO:0000256" key="2">
    <source>
        <dbReference type="ARBA" id="ARBA00023216"/>
    </source>
</evidence>
<dbReference type="GO" id="GO:0001786">
    <property type="term" value="F:phosphatidylserine binding"/>
    <property type="evidence" value="ECO:0007669"/>
    <property type="project" value="TreeGrafter"/>
</dbReference>
<feature type="compositionally biased region" description="Basic and acidic residues" evidence="3">
    <location>
        <begin position="118"/>
        <end position="132"/>
    </location>
</feature>
<dbReference type="InterPro" id="IPR037104">
    <property type="entry name" value="Annexin_sf"/>
</dbReference>
<evidence type="ECO:0000256" key="1">
    <source>
        <dbReference type="ARBA" id="ARBA00022737"/>
    </source>
</evidence>
<evidence type="ECO:0008006" key="6">
    <source>
        <dbReference type="Google" id="ProtNLM"/>
    </source>
</evidence>
<feature type="compositionally biased region" description="Polar residues" evidence="3">
    <location>
        <begin position="237"/>
        <end position="249"/>
    </location>
</feature>
<proteinExistence type="predicted"/>
<gene>
    <name evidence="4" type="ORF">AJ78_02385</name>
</gene>
<dbReference type="PROSITE" id="PS51897">
    <property type="entry name" value="ANNEXIN_2"/>
    <property type="match status" value="1"/>
</dbReference>
<organism evidence="4 5">
    <name type="scientific">Emergomyces pasteurianus Ep9510</name>
    <dbReference type="NCBI Taxonomy" id="1447872"/>
    <lineage>
        <taxon>Eukaryota</taxon>
        <taxon>Fungi</taxon>
        <taxon>Dikarya</taxon>
        <taxon>Ascomycota</taxon>
        <taxon>Pezizomycotina</taxon>
        <taxon>Eurotiomycetes</taxon>
        <taxon>Eurotiomycetidae</taxon>
        <taxon>Onygenales</taxon>
        <taxon>Ajellomycetaceae</taxon>
        <taxon>Emergomyces</taxon>
    </lineage>
</organism>
<dbReference type="GO" id="GO:0005544">
    <property type="term" value="F:calcium-dependent phospholipid binding"/>
    <property type="evidence" value="ECO:0007669"/>
    <property type="project" value="InterPro"/>
</dbReference>
<feature type="compositionally biased region" description="Polar residues" evidence="3">
    <location>
        <begin position="382"/>
        <end position="405"/>
    </location>
</feature>
<dbReference type="PANTHER" id="PTHR10502:SF107">
    <property type="entry name" value="ANNEXIN ANXC4 (AFU_ORTHOLOGUE AFUA_3G07020)"/>
    <property type="match status" value="1"/>
</dbReference>
<evidence type="ECO:0000313" key="4">
    <source>
        <dbReference type="EMBL" id="OJD17516.1"/>
    </source>
</evidence>
<feature type="compositionally biased region" description="Polar residues" evidence="3">
    <location>
        <begin position="421"/>
        <end position="431"/>
    </location>
</feature>
<feature type="compositionally biased region" description="Basic and acidic residues" evidence="3">
    <location>
        <begin position="21"/>
        <end position="32"/>
    </location>
</feature>
<feature type="compositionally biased region" description="Basic and acidic residues" evidence="3">
    <location>
        <begin position="180"/>
        <end position="193"/>
    </location>
</feature>
<feature type="region of interest" description="Disordered" evidence="3">
    <location>
        <begin position="279"/>
        <end position="363"/>
    </location>
</feature>
<feature type="compositionally biased region" description="Basic and acidic residues" evidence="3">
    <location>
        <begin position="208"/>
        <end position="229"/>
    </location>
</feature>
<dbReference type="GO" id="GO:0012506">
    <property type="term" value="C:vesicle membrane"/>
    <property type="evidence" value="ECO:0007669"/>
    <property type="project" value="TreeGrafter"/>
</dbReference>